<organism evidence="3 4">
    <name type="scientific">SAR86 cluster bacterium</name>
    <dbReference type="NCBI Taxonomy" id="2030880"/>
    <lineage>
        <taxon>Bacteria</taxon>
        <taxon>Pseudomonadati</taxon>
        <taxon>Pseudomonadota</taxon>
        <taxon>Gammaproteobacteria</taxon>
        <taxon>SAR86 cluster</taxon>
    </lineage>
</organism>
<dbReference type="InterPro" id="IPR051928">
    <property type="entry name" value="NorD/CobT"/>
</dbReference>
<dbReference type="Proteomes" id="UP000319384">
    <property type="component" value="Unassembled WGS sequence"/>
</dbReference>
<feature type="compositionally biased region" description="Acidic residues" evidence="1">
    <location>
        <begin position="206"/>
        <end position="233"/>
    </location>
</feature>
<proteinExistence type="predicted"/>
<dbReference type="SMART" id="SM00327">
    <property type="entry name" value="VWA"/>
    <property type="match status" value="1"/>
</dbReference>
<feature type="region of interest" description="Disordered" evidence="1">
    <location>
        <begin position="206"/>
        <end position="237"/>
    </location>
</feature>
<dbReference type="PANTHER" id="PTHR41248">
    <property type="entry name" value="NORD PROTEIN"/>
    <property type="match status" value="1"/>
</dbReference>
<evidence type="ECO:0000313" key="4">
    <source>
        <dbReference type="Proteomes" id="UP000319384"/>
    </source>
</evidence>
<dbReference type="SUPFAM" id="SSF53300">
    <property type="entry name" value="vWA-like"/>
    <property type="match status" value="1"/>
</dbReference>
<comment type="caution">
    <text evidence="3">The sequence shown here is derived from an EMBL/GenBank/DDBJ whole genome shotgun (WGS) entry which is preliminary data.</text>
</comment>
<dbReference type="Pfam" id="PF06213">
    <property type="entry name" value="CobT"/>
    <property type="match status" value="1"/>
</dbReference>
<reference evidence="3 4" key="1">
    <citation type="submission" date="2019-02" db="EMBL/GenBank/DDBJ databases">
        <title>Prokaryotic population dynamics and viral predation in marine succession experiment using metagenomics: the confinement effect.</title>
        <authorList>
            <person name="Haro-Moreno J.M."/>
            <person name="Rodriguez-Valera F."/>
            <person name="Lopez-Perez M."/>
        </authorList>
    </citation>
    <scope>NUCLEOTIDE SEQUENCE [LARGE SCALE GENOMIC DNA]</scope>
    <source>
        <strain evidence="3">MED-G162</strain>
    </source>
</reference>
<dbReference type="InterPro" id="IPR025861">
    <property type="entry name" value="CobT_VWA_dom"/>
</dbReference>
<dbReference type="GO" id="GO:0009236">
    <property type="term" value="P:cobalamin biosynthetic process"/>
    <property type="evidence" value="ECO:0007669"/>
    <property type="project" value="InterPro"/>
</dbReference>
<sequence>MGWTKNRERLHEAAVSTVRAISRNKKITSNTGVSQRPPSGDHVVISNAPRSTKEINQWRGESDFQAFWYSFHKKSNEIKLTLPARMIFNELEISRVELLGCSKYIGSKKNISKYTDSRSNELQDEKSLNFISYGANLWLKNAAKFDLNDNSKNILKKFIEKYKIDDSKEVFKEELLNNLNDQKLFEKNVLKFLKSLDLFKDDINEEEENDFEDPPGFSDDIDGSNEEEIDQNSDENQNIDIKDFDGEMDVDIQEAIDKVDDKSIEEEIDALSYPNNEFKTQHKDYSIYTTNFDEIIEAKDLVTNDESLRLRNQLDNLIKPHLSTIGKLANRLQRLLMAKQNTSWNFNLEEGLLDNARLHRLIANPSYPLSFKQETENNFKDTVVSLLIDNSGSMRGRSISLAAICADIIGSTLERCQVKTEILGFTTKHWKGGDSKKLWTINGNSSNPGRLNDIRHIIYKSADNSWRRSRKYFGAMLREGLLKENVDGEALAWSHERLLKRGEERKILIVISDGAPVDDSTLSANREDFLDNHLKEIINKIEMESPVELQAIGIGHDVTKYYKNALTINRADELGEVLLDELTKLFND</sequence>
<dbReference type="Pfam" id="PF11775">
    <property type="entry name" value="CobT_C"/>
    <property type="match status" value="1"/>
</dbReference>
<dbReference type="EMBL" id="SHBH01000012">
    <property type="protein sequence ID" value="RZO26484.1"/>
    <property type="molecule type" value="Genomic_DNA"/>
</dbReference>
<dbReference type="PIRSF" id="PIRSF031715">
    <property type="entry name" value="Cob_chel_CobT"/>
    <property type="match status" value="1"/>
</dbReference>
<gene>
    <name evidence="3" type="ORF">EVA95_02110</name>
</gene>
<evidence type="ECO:0000256" key="1">
    <source>
        <dbReference type="SAM" id="MobiDB-lite"/>
    </source>
</evidence>
<evidence type="ECO:0000313" key="3">
    <source>
        <dbReference type="EMBL" id="RZO26484.1"/>
    </source>
</evidence>
<dbReference type="CDD" id="cd01454">
    <property type="entry name" value="vWA_norD_type"/>
    <property type="match status" value="1"/>
</dbReference>
<dbReference type="InterPro" id="IPR036465">
    <property type="entry name" value="vWFA_dom_sf"/>
</dbReference>
<name>A0A520MZ33_9GAMM</name>
<dbReference type="InterPro" id="IPR006538">
    <property type="entry name" value="CobT"/>
</dbReference>
<dbReference type="InterPro" id="IPR002035">
    <property type="entry name" value="VWF_A"/>
</dbReference>
<feature type="domain" description="VWFA" evidence="2">
    <location>
        <begin position="383"/>
        <end position="588"/>
    </location>
</feature>
<dbReference type="PROSITE" id="PS50234">
    <property type="entry name" value="VWFA"/>
    <property type="match status" value="1"/>
</dbReference>
<accession>A0A520MZ33</accession>
<evidence type="ECO:0000259" key="2">
    <source>
        <dbReference type="PROSITE" id="PS50234"/>
    </source>
</evidence>
<protein>
    <submittedName>
        <fullName evidence="3">Cobalt chelatase</fullName>
    </submittedName>
</protein>
<dbReference type="AlphaFoldDB" id="A0A520MZ33"/>
<dbReference type="Gene3D" id="3.40.50.410">
    <property type="entry name" value="von Willebrand factor, type A domain"/>
    <property type="match status" value="1"/>
</dbReference>
<dbReference type="PANTHER" id="PTHR41248:SF1">
    <property type="entry name" value="NORD PROTEIN"/>
    <property type="match status" value="1"/>
</dbReference>